<evidence type="ECO:0000256" key="2">
    <source>
        <dbReference type="SAM" id="SignalP"/>
    </source>
</evidence>
<evidence type="ECO:0008006" key="5">
    <source>
        <dbReference type="Google" id="ProtNLM"/>
    </source>
</evidence>
<dbReference type="RefSeq" id="XP_067077083.1">
    <property type="nucleotide sequence ID" value="XM_067220982.1"/>
</dbReference>
<comment type="caution">
    <text evidence="3">The sequence shown here is derived from an EMBL/GenBank/DDBJ whole genome shotgun (WGS) entry which is preliminary data.</text>
</comment>
<keyword evidence="2" id="KW-0732">Signal</keyword>
<evidence type="ECO:0000256" key="1">
    <source>
        <dbReference type="SAM" id="MobiDB-lite"/>
    </source>
</evidence>
<feature type="signal peptide" evidence="2">
    <location>
        <begin position="1"/>
        <end position="22"/>
    </location>
</feature>
<dbReference type="Proteomes" id="UP000195570">
    <property type="component" value="Unassembled WGS sequence"/>
</dbReference>
<dbReference type="VEuPathDB" id="TriTrypDB:TEOVI_000820100"/>
<name>A0A1G4I1K2_TRYEQ</name>
<feature type="region of interest" description="Disordered" evidence="1">
    <location>
        <begin position="331"/>
        <end position="350"/>
    </location>
</feature>
<gene>
    <name evidence="3" type="ORF">TEOVI_000820100</name>
</gene>
<protein>
    <recommendedName>
        <fullName evidence="5">Variant surface glycoprotein (VSG)</fullName>
    </recommendedName>
</protein>
<accession>A0A1G4I1K2</accession>
<sequence length="363" mass="39127">MQAPAAGKFLLFLAVAAVQCNAELQECTTACQCEMRATNLASHLSELLETKIQRVNTNAKTTLRLLAAAASESAKPNYLAPLAAIATEELSNQATALATASPTIMAAITRLQHLAVHYQTLNRLSITPHENSLIGTGETAWEKATFATTTLTQHSPGACAEQSKEMKNTGRHLATAKDLKFKDLKLHAGLSMTCARALETACSGVSSADKIWAQLELGQTVLATQASPLGNDGNYKRISAGAILNQLITPDNINENQTAVIAAINKLNTITTFEDSTFFTAKDTLTNFIKQEVLGIATGTTLSSEQQKEQAAKIKANYGTEPTDFQKKYGNRYNIQRPPTPAAKLERPKKLNKLTPTQTLLQL</sequence>
<dbReference type="SUPFAM" id="SSF58087">
    <property type="entry name" value="Variant surface glycoprotein (N-terminal domain)"/>
    <property type="match status" value="1"/>
</dbReference>
<dbReference type="AlphaFoldDB" id="A0A1G4I1K2"/>
<organism evidence="3 4">
    <name type="scientific">Trypanosoma equiperdum</name>
    <dbReference type="NCBI Taxonomy" id="5694"/>
    <lineage>
        <taxon>Eukaryota</taxon>
        <taxon>Discoba</taxon>
        <taxon>Euglenozoa</taxon>
        <taxon>Kinetoplastea</taxon>
        <taxon>Metakinetoplastina</taxon>
        <taxon>Trypanosomatida</taxon>
        <taxon>Trypanosomatidae</taxon>
        <taxon>Trypanosoma</taxon>
    </lineage>
</organism>
<evidence type="ECO:0000313" key="3">
    <source>
        <dbReference type="EMBL" id="SCU65486.1"/>
    </source>
</evidence>
<dbReference type="EMBL" id="CZPT02000306">
    <property type="protein sequence ID" value="SCU65486.1"/>
    <property type="molecule type" value="Genomic_DNA"/>
</dbReference>
<keyword evidence="4" id="KW-1185">Reference proteome</keyword>
<proteinExistence type="predicted"/>
<reference evidence="3" key="1">
    <citation type="submission" date="2016-09" db="EMBL/GenBank/DDBJ databases">
        <authorList>
            <person name="Hebert L."/>
            <person name="Moumen B."/>
        </authorList>
    </citation>
    <scope>NUCLEOTIDE SEQUENCE [LARGE SCALE GENOMIC DNA]</scope>
    <source>
        <strain evidence="3">OVI</strain>
    </source>
</reference>
<evidence type="ECO:0000313" key="4">
    <source>
        <dbReference type="Proteomes" id="UP000195570"/>
    </source>
</evidence>
<feature type="chain" id="PRO_5009235103" description="Variant surface glycoprotein (VSG)" evidence="2">
    <location>
        <begin position="23"/>
        <end position="363"/>
    </location>
</feature>
<dbReference type="GeneID" id="92382135"/>